<keyword evidence="2" id="KW-0812">Transmembrane</keyword>
<dbReference type="SUPFAM" id="SSF51735">
    <property type="entry name" value="NAD(P)-binding Rossmann-fold domains"/>
    <property type="match status" value="1"/>
</dbReference>
<dbReference type="PANTHER" id="PTHR43313">
    <property type="entry name" value="SHORT-CHAIN DEHYDROGENASE/REDUCTASE FAMILY 9C"/>
    <property type="match status" value="1"/>
</dbReference>
<dbReference type="Proteomes" id="UP001177023">
    <property type="component" value="Unassembled WGS sequence"/>
</dbReference>
<dbReference type="PRINTS" id="PR00081">
    <property type="entry name" value="GDHRDH"/>
</dbReference>
<dbReference type="PROSITE" id="PS00061">
    <property type="entry name" value="ADH_SHORT"/>
    <property type="match status" value="1"/>
</dbReference>
<proteinExistence type="predicted"/>
<dbReference type="InterPro" id="IPR002347">
    <property type="entry name" value="SDR_fam"/>
</dbReference>
<evidence type="ECO:0000313" key="3">
    <source>
        <dbReference type="EMBL" id="CAJ0558428.1"/>
    </source>
</evidence>
<comment type="caution">
    <text evidence="3">The sequence shown here is derived from an EMBL/GenBank/DDBJ whole genome shotgun (WGS) entry which is preliminary data.</text>
</comment>
<keyword evidence="4" id="KW-1185">Reference proteome</keyword>
<gene>
    <name evidence="3" type="ORF">MSPICULIGERA_LOCUS979</name>
</gene>
<protein>
    <submittedName>
        <fullName evidence="3">Uncharacterized protein</fullName>
    </submittedName>
</protein>
<sequence>MEQSKSRSSQRVWGKMVCSCMLLWLIPVYYLLRWFWELLKIDKLEKRAVLITGCDSGFGFKTALQCSHAGIPTFAGCLTQGGIDRLKKEDSSSKLRPFLLDITKDESVADAVKFVDANLKDGEFLWALVQNAGVFTLYGPDDFMTAEHFQFSFDVNCLGAIRVTHAFKRHIKNSKGRIIATSSVSGRVAFPGTAAYAVAKYGVEAYMDAIRQELYPWGVQCSILEPGAFKTPLLDHEMHRNRVNKAWEKLDAETKKEYGDSYKDFTIDSWNKALDGMASSNFSYVTDSYFHAITAQYPRKRYRCGWDSIFFYIPISLVPTEVQDWVFRMLITKENKNNVQPACFSENNKNK</sequence>
<dbReference type="AlphaFoldDB" id="A0AA36C4K0"/>
<evidence type="ECO:0000256" key="2">
    <source>
        <dbReference type="SAM" id="Phobius"/>
    </source>
</evidence>
<accession>A0AA36C4K0</accession>
<dbReference type="EMBL" id="CATQJA010000235">
    <property type="protein sequence ID" value="CAJ0558428.1"/>
    <property type="molecule type" value="Genomic_DNA"/>
</dbReference>
<dbReference type="InterPro" id="IPR020904">
    <property type="entry name" value="Sc_DH/Rdtase_CS"/>
</dbReference>
<keyword evidence="2" id="KW-1133">Transmembrane helix</keyword>
<name>A0AA36C4K0_9BILA</name>
<organism evidence="3 4">
    <name type="scientific">Mesorhabditis spiculigera</name>
    <dbReference type="NCBI Taxonomy" id="96644"/>
    <lineage>
        <taxon>Eukaryota</taxon>
        <taxon>Metazoa</taxon>
        <taxon>Ecdysozoa</taxon>
        <taxon>Nematoda</taxon>
        <taxon>Chromadorea</taxon>
        <taxon>Rhabditida</taxon>
        <taxon>Rhabditina</taxon>
        <taxon>Rhabditomorpha</taxon>
        <taxon>Rhabditoidea</taxon>
        <taxon>Rhabditidae</taxon>
        <taxon>Mesorhabditinae</taxon>
        <taxon>Mesorhabditis</taxon>
    </lineage>
</organism>
<feature type="non-terminal residue" evidence="3">
    <location>
        <position position="1"/>
    </location>
</feature>
<evidence type="ECO:0000256" key="1">
    <source>
        <dbReference type="ARBA" id="ARBA00023002"/>
    </source>
</evidence>
<keyword evidence="1" id="KW-0560">Oxidoreductase</keyword>
<dbReference type="Pfam" id="PF00106">
    <property type="entry name" value="adh_short"/>
    <property type="match status" value="1"/>
</dbReference>
<feature type="transmembrane region" description="Helical" evidence="2">
    <location>
        <begin position="12"/>
        <end position="36"/>
    </location>
</feature>
<dbReference type="GO" id="GO:0008202">
    <property type="term" value="P:steroid metabolic process"/>
    <property type="evidence" value="ECO:0007669"/>
    <property type="project" value="TreeGrafter"/>
</dbReference>
<evidence type="ECO:0000313" key="4">
    <source>
        <dbReference type="Proteomes" id="UP001177023"/>
    </source>
</evidence>
<keyword evidence="2" id="KW-0472">Membrane</keyword>
<dbReference type="InterPro" id="IPR036291">
    <property type="entry name" value="NAD(P)-bd_dom_sf"/>
</dbReference>
<dbReference type="PANTHER" id="PTHR43313:SF34">
    <property type="entry name" value="RETINOL DEHYDROGENASE 7"/>
    <property type="match status" value="1"/>
</dbReference>
<reference evidence="3" key="1">
    <citation type="submission" date="2023-06" db="EMBL/GenBank/DDBJ databases">
        <authorList>
            <person name="Delattre M."/>
        </authorList>
    </citation>
    <scope>NUCLEOTIDE SEQUENCE</scope>
    <source>
        <strain evidence="3">AF72</strain>
    </source>
</reference>
<dbReference type="GO" id="GO:0016491">
    <property type="term" value="F:oxidoreductase activity"/>
    <property type="evidence" value="ECO:0007669"/>
    <property type="project" value="UniProtKB-KW"/>
</dbReference>
<dbReference type="Gene3D" id="3.40.50.720">
    <property type="entry name" value="NAD(P)-binding Rossmann-like Domain"/>
    <property type="match status" value="1"/>
</dbReference>